<evidence type="ECO:0000313" key="1">
    <source>
        <dbReference type="EMBL" id="SDI04410.1"/>
    </source>
</evidence>
<keyword evidence="2" id="KW-1185">Reference proteome</keyword>
<evidence type="ECO:0008006" key="3">
    <source>
        <dbReference type="Google" id="ProtNLM"/>
    </source>
</evidence>
<accession>A0A1G8HD38</accession>
<dbReference type="AlphaFoldDB" id="A0A1G8HD38"/>
<gene>
    <name evidence="1" type="ORF">SAMN05216352_104202</name>
</gene>
<dbReference type="GO" id="GO:0016705">
    <property type="term" value="F:oxidoreductase activity, acting on paired donors, with incorporation or reduction of molecular oxygen"/>
    <property type="evidence" value="ECO:0007669"/>
    <property type="project" value="InterPro"/>
</dbReference>
<reference evidence="1 2" key="1">
    <citation type="submission" date="2016-10" db="EMBL/GenBank/DDBJ databases">
        <authorList>
            <person name="de Groot N.N."/>
        </authorList>
    </citation>
    <scope>NUCLEOTIDE SEQUENCE [LARGE SCALE GENOMIC DNA]</scope>
    <source>
        <strain evidence="2">P4B,CCM 7963,CECT 7998,DSM 25260,IBRC-M 10614,KCTC 13821</strain>
    </source>
</reference>
<evidence type="ECO:0000313" key="2">
    <source>
        <dbReference type="Proteomes" id="UP000199017"/>
    </source>
</evidence>
<proteinExistence type="predicted"/>
<name>A0A1G8HD38_9BACI</name>
<dbReference type="InterPro" id="IPR036661">
    <property type="entry name" value="Luciferase-like_sf"/>
</dbReference>
<dbReference type="EMBL" id="FNDU01000004">
    <property type="protein sequence ID" value="SDI04410.1"/>
    <property type="molecule type" value="Genomic_DNA"/>
</dbReference>
<dbReference type="STRING" id="930129.SAMN05216352_104202"/>
<dbReference type="Gene3D" id="3.20.20.30">
    <property type="entry name" value="Luciferase-like domain"/>
    <property type="match status" value="1"/>
</dbReference>
<protein>
    <recommendedName>
        <fullName evidence="3">Luciferase-like monooxygenase</fullName>
    </recommendedName>
</protein>
<dbReference type="SUPFAM" id="SSF51679">
    <property type="entry name" value="Bacterial luciferase-like"/>
    <property type="match status" value="1"/>
</dbReference>
<sequence>MPTHPPEKSLYDTTEWDLEMIQYAYELGYGEAWIWEHFTSPWEPIPAPDLMIAQALKATKQLKLAPGAPQTKDS</sequence>
<organism evidence="1 2">
    <name type="scientific">Alteribacillus bidgolensis</name>
    <dbReference type="NCBI Taxonomy" id="930129"/>
    <lineage>
        <taxon>Bacteria</taxon>
        <taxon>Bacillati</taxon>
        <taxon>Bacillota</taxon>
        <taxon>Bacilli</taxon>
        <taxon>Bacillales</taxon>
        <taxon>Bacillaceae</taxon>
        <taxon>Alteribacillus</taxon>
    </lineage>
</organism>
<dbReference type="Proteomes" id="UP000199017">
    <property type="component" value="Unassembled WGS sequence"/>
</dbReference>